<dbReference type="InterPro" id="IPR032808">
    <property type="entry name" value="DoxX"/>
</dbReference>
<keyword evidence="4 5" id="KW-0472">Membrane</keyword>
<dbReference type="RefSeq" id="WP_046141193.1">
    <property type="nucleotide sequence ID" value="NZ_LAJG01000005.1"/>
</dbReference>
<accession>A0A0F5LEW9</accession>
<comment type="subcellular location">
    <subcellularLocation>
        <location evidence="1">Membrane</location>
        <topology evidence="1">Multi-pass membrane protein</topology>
    </subcellularLocation>
</comment>
<evidence type="ECO:0008006" key="8">
    <source>
        <dbReference type="Google" id="ProtNLM"/>
    </source>
</evidence>
<sequence>MIFGFHWALILVGVLSIFFIGDAVVSAIGPKPMRESFVKWGFPGWWHLVNAAVCLAVGLLLLVPTLRPFGLLLGALECLAIFATLIRAREPGHLPPSVFLLGLICVAYWGLYGFALPSVAAI</sequence>
<feature type="transmembrane region" description="Helical" evidence="5">
    <location>
        <begin position="40"/>
        <end position="63"/>
    </location>
</feature>
<feature type="transmembrane region" description="Helical" evidence="5">
    <location>
        <begin position="69"/>
        <end position="86"/>
    </location>
</feature>
<gene>
    <name evidence="6" type="ORF">VW35_01155</name>
</gene>
<organism evidence="6 7">
    <name type="scientific">Devosia soli</name>
    <dbReference type="NCBI Taxonomy" id="361041"/>
    <lineage>
        <taxon>Bacteria</taxon>
        <taxon>Pseudomonadati</taxon>
        <taxon>Pseudomonadota</taxon>
        <taxon>Alphaproteobacteria</taxon>
        <taxon>Hyphomicrobiales</taxon>
        <taxon>Devosiaceae</taxon>
        <taxon>Devosia</taxon>
    </lineage>
</organism>
<evidence type="ECO:0000256" key="1">
    <source>
        <dbReference type="ARBA" id="ARBA00004141"/>
    </source>
</evidence>
<dbReference type="STRING" id="361041.VW35_01155"/>
<dbReference type="PATRIC" id="fig|361041.3.peg.3619"/>
<keyword evidence="3 5" id="KW-1133">Transmembrane helix</keyword>
<protein>
    <recommendedName>
        <fullName evidence="8">DoxX family protein</fullName>
    </recommendedName>
</protein>
<evidence type="ECO:0000256" key="5">
    <source>
        <dbReference type="SAM" id="Phobius"/>
    </source>
</evidence>
<name>A0A0F5LEW9_9HYPH</name>
<feature type="transmembrane region" description="Helical" evidence="5">
    <location>
        <begin position="98"/>
        <end position="120"/>
    </location>
</feature>
<evidence type="ECO:0000313" key="7">
    <source>
        <dbReference type="Proteomes" id="UP000033514"/>
    </source>
</evidence>
<dbReference type="Proteomes" id="UP000033514">
    <property type="component" value="Unassembled WGS sequence"/>
</dbReference>
<reference evidence="6 7" key="1">
    <citation type="submission" date="2015-03" db="EMBL/GenBank/DDBJ databases">
        <authorList>
            <person name="Hassan Y.I."/>
            <person name="Lepp D."/>
            <person name="Zhou T."/>
        </authorList>
    </citation>
    <scope>NUCLEOTIDE SEQUENCE [LARGE SCALE GENOMIC DNA]</scope>
    <source>
        <strain evidence="6 7">GH2-10</strain>
    </source>
</reference>
<dbReference type="EMBL" id="LAJG01000005">
    <property type="protein sequence ID" value="KKB80840.1"/>
    <property type="molecule type" value="Genomic_DNA"/>
</dbReference>
<evidence type="ECO:0000256" key="4">
    <source>
        <dbReference type="ARBA" id="ARBA00023136"/>
    </source>
</evidence>
<proteinExistence type="predicted"/>
<evidence type="ECO:0000313" key="6">
    <source>
        <dbReference type="EMBL" id="KKB80840.1"/>
    </source>
</evidence>
<feature type="transmembrane region" description="Helical" evidence="5">
    <location>
        <begin position="6"/>
        <end position="28"/>
    </location>
</feature>
<dbReference type="Pfam" id="PF13564">
    <property type="entry name" value="DoxX_2"/>
    <property type="match status" value="1"/>
</dbReference>
<evidence type="ECO:0000256" key="3">
    <source>
        <dbReference type="ARBA" id="ARBA00022989"/>
    </source>
</evidence>
<keyword evidence="2 5" id="KW-0812">Transmembrane</keyword>
<evidence type="ECO:0000256" key="2">
    <source>
        <dbReference type="ARBA" id="ARBA00022692"/>
    </source>
</evidence>
<comment type="caution">
    <text evidence="6">The sequence shown here is derived from an EMBL/GenBank/DDBJ whole genome shotgun (WGS) entry which is preliminary data.</text>
</comment>
<dbReference type="AlphaFoldDB" id="A0A0F5LEW9"/>
<keyword evidence="7" id="KW-1185">Reference proteome</keyword>
<dbReference type="OrthoDB" id="7595779at2"/>
<dbReference type="GO" id="GO:0016020">
    <property type="term" value="C:membrane"/>
    <property type="evidence" value="ECO:0007669"/>
    <property type="project" value="UniProtKB-SubCell"/>
</dbReference>